<evidence type="ECO:0000256" key="1">
    <source>
        <dbReference type="ARBA" id="ARBA00022723"/>
    </source>
</evidence>
<name>A0AAD9WW06_9ROSI</name>
<protein>
    <recommendedName>
        <fullName evidence="8">BED-type domain-containing protein</fullName>
    </recommendedName>
</protein>
<comment type="caution">
    <text evidence="9">The sequence shown here is derived from an EMBL/GenBank/DDBJ whole genome shotgun (WGS) entry which is preliminary data.</text>
</comment>
<accession>A0AAD9WW06</accession>
<dbReference type="PANTHER" id="PTHR46481:SF11">
    <property type="entry name" value="ZINC FINGER BED DOMAIN-CONTAINING PROTEIN RICESLEEPER 2-LIKE"/>
    <property type="match status" value="1"/>
</dbReference>
<dbReference type="InterPro" id="IPR052035">
    <property type="entry name" value="ZnF_BED_domain_contain"/>
</dbReference>
<evidence type="ECO:0000256" key="4">
    <source>
        <dbReference type="ARBA" id="ARBA00023015"/>
    </source>
</evidence>
<reference evidence="9" key="1">
    <citation type="journal article" date="2023" name="Plant J.">
        <title>Genome sequences and population genomics provide insights into the demographic history, inbreeding, and mutation load of two 'living fossil' tree species of Dipteronia.</title>
        <authorList>
            <person name="Feng Y."/>
            <person name="Comes H.P."/>
            <person name="Chen J."/>
            <person name="Zhu S."/>
            <person name="Lu R."/>
            <person name="Zhang X."/>
            <person name="Li P."/>
            <person name="Qiu J."/>
            <person name="Olsen K.M."/>
            <person name="Qiu Y."/>
        </authorList>
    </citation>
    <scope>NUCLEOTIDE SEQUENCE</scope>
    <source>
        <strain evidence="9">KIB01</strain>
    </source>
</reference>
<dbReference type="GO" id="GO:0003677">
    <property type="term" value="F:DNA binding"/>
    <property type="evidence" value="ECO:0007669"/>
    <property type="project" value="InterPro"/>
</dbReference>
<evidence type="ECO:0000259" key="8">
    <source>
        <dbReference type="PROSITE" id="PS50808"/>
    </source>
</evidence>
<dbReference type="SUPFAM" id="SSF57667">
    <property type="entry name" value="beta-beta-alpha zinc fingers"/>
    <property type="match status" value="1"/>
</dbReference>
<evidence type="ECO:0000256" key="2">
    <source>
        <dbReference type="ARBA" id="ARBA00022771"/>
    </source>
</evidence>
<feature type="region of interest" description="Disordered" evidence="7">
    <location>
        <begin position="1"/>
        <end position="22"/>
    </location>
</feature>
<keyword evidence="3" id="KW-0862">Zinc</keyword>
<proteinExistence type="predicted"/>
<keyword evidence="1" id="KW-0479">Metal-binding</keyword>
<dbReference type="PROSITE" id="PS50808">
    <property type="entry name" value="ZF_BED"/>
    <property type="match status" value="1"/>
</dbReference>
<keyword evidence="10" id="KW-1185">Reference proteome</keyword>
<dbReference type="GO" id="GO:0008270">
    <property type="term" value="F:zinc ion binding"/>
    <property type="evidence" value="ECO:0007669"/>
    <property type="project" value="UniProtKB-KW"/>
</dbReference>
<sequence length="250" mass="28724">MSWPSGTFTPENPFSFSYDNSNQTQMGEQNVVKEMVGLDLNKSSNKKSKKLRSPVWEKFQRYENKKREVRAICNLCGKDFEASSKNGTTRLENHFKSCSQNKSTEGGGSASGDKPAENPVMDQQPLNRLDMVKMHIKQCWSFDPLPEFIQATDISFVYNEEKVKLHTYFKKLPCRLSLAIQTDTDWSIKKKYICFWVHFIDDDWKLKKKIISVKYTKGGGTFTEIIKNGLSECGIDNNISYMVLDGWSCC</sequence>
<dbReference type="EMBL" id="JANJYI010000006">
    <property type="protein sequence ID" value="KAK2644220.1"/>
    <property type="molecule type" value="Genomic_DNA"/>
</dbReference>
<dbReference type="Pfam" id="PF02892">
    <property type="entry name" value="zf-BED"/>
    <property type="match status" value="1"/>
</dbReference>
<keyword evidence="5" id="KW-0804">Transcription</keyword>
<feature type="domain" description="BED-type" evidence="8">
    <location>
        <begin position="50"/>
        <end position="106"/>
    </location>
</feature>
<feature type="region of interest" description="Disordered" evidence="7">
    <location>
        <begin position="96"/>
        <end position="121"/>
    </location>
</feature>
<organism evidence="9 10">
    <name type="scientific">Dipteronia dyeriana</name>
    <dbReference type="NCBI Taxonomy" id="168575"/>
    <lineage>
        <taxon>Eukaryota</taxon>
        <taxon>Viridiplantae</taxon>
        <taxon>Streptophyta</taxon>
        <taxon>Embryophyta</taxon>
        <taxon>Tracheophyta</taxon>
        <taxon>Spermatophyta</taxon>
        <taxon>Magnoliopsida</taxon>
        <taxon>eudicotyledons</taxon>
        <taxon>Gunneridae</taxon>
        <taxon>Pentapetalae</taxon>
        <taxon>rosids</taxon>
        <taxon>malvids</taxon>
        <taxon>Sapindales</taxon>
        <taxon>Sapindaceae</taxon>
        <taxon>Hippocastanoideae</taxon>
        <taxon>Acereae</taxon>
        <taxon>Dipteronia</taxon>
    </lineage>
</organism>
<dbReference type="InterPro" id="IPR036236">
    <property type="entry name" value="Znf_C2H2_sf"/>
</dbReference>
<keyword evidence="2 6" id="KW-0863">Zinc-finger</keyword>
<dbReference type="SMART" id="SM00614">
    <property type="entry name" value="ZnF_BED"/>
    <property type="match status" value="1"/>
</dbReference>
<keyword evidence="4" id="KW-0805">Transcription regulation</keyword>
<evidence type="ECO:0000256" key="7">
    <source>
        <dbReference type="SAM" id="MobiDB-lite"/>
    </source>
</evidence>
<dbReference type="AlphaFoldDB" id="A0AAD9WW06"/>
<dbReference type="PANTHER" id="PTHR46481">
    <property type="entry name" value="ZINC FINGER BED DOMAIN-CONTAINING PROTEIN 4"/>
    <property type="match status" value="1"/>
</dbReference>
<evidence type="ECO:0000256" key="3">
    <source>
        <dbReference type="ARBA" id="ARBA00022833"/>
    </source>
</evidence>
<dbReference type="InterPro" id="IPR003656">
    <property type="entry name" value="Znf_BED"/>
</dbReference>
<evidence type="ECO:0000313" key="10">
    <source>
        <dbReference type="Proteomes" id="UP001280121"/>
    </source>
</evidence>
<dbReference type="Proteomes" id="UP001280121">
    <property type="component" value="Unassembled WGS sequence"/>
</dbReference>
<evidence type="ECO:0000313" key="9">
    <source>
        <dbReference type="EMBL" id="KAK2644220.1"/>
    </source>
</evidence>
<evidence type="ECO:0000256" key="6">
    <source>
        <dbReference type="PROSITE-ProRule" id="PRU00027"/>
    </source>
</evidence>
<gene>
    <name evidence="9" type="ORF">Ddye_019415</name>
</gene>
<evidence type="ECO:0000256" key="5">
    <source>
        <dbReference type="ARBA" id="ARBA00023163"/>
    </source>
</evidence>